<evidence type="ECO:0000256" key="6">
    <source>
        <dbReference type="PROSITE-ProRule" id="PRU00433"/>
    </source>
</evidence>
<dbReference type="GO" id="GO:0009055">
    <property type="term" value="F:electron transfer activity"/>
    <property type="evidence" value="ECO:0007669"/>
    <property type="project" value="InterPro"/>
</dbReference>
<keyword evidence="1" id="KW-0813">Transport</keyword>
<evidence type="ECO:0000313" key="9">
    <source>
        <dbReference type="EMBL" id="SFD48214.1"/>
    </source>
</evidence>
<evidence type="ECO:0000313" key="10">
    <source>
        <dbReference type="Proteomes" id="UP000198611"/>
    </source>
</evidence>
<dbReference type="PRINTS" id="PR00607">
    <property type="entry name" value="CYTCHROMECIE"/>
</dbReference>
<dbReference type="InterPro" id="IPR036909">
    <property type="entry name" value="Cyt_c-like_dom_sf"/>
</dbReference>
<dbReference type="OrthoDB" id="9814708at2"/>
<dbReference type="STRING" id="1123397.SAMN05660831_01752"/>
<feature type="domain" description="Cytochrome c" evidence="8">
    <location>
        <begin position="22"/>
        <end position="106"/>
    </location>
</feature>
<dbReference type="EMBL" id="FOMJ01000005">
    <property type="protein sequence ID" value="SFD48214.1"/>
    <property type="molecule type" value="Genomic_DNA"/>
</dbReference>
<evidence type="ECO:0000259" key="8">
    <source>
        <dbReference type="PROSITE" id="PS51007"/>
    </source>
</evidence>
<keyword evidence="3 6" id="KW-0479">Metal-binding</keyword>
<feature type="chain" id="PRO_5011498286" evidence="7">
    <location>
        <begin position="25"/>
        <end position="107"/>
    </location>
</feature>
<organism evidence="9 10">
    <name type="scientific">Thiohalospira halophila DSM 15071</name>
    <dbReference type="NCBI Taxonomy" id="1123397"/>
    <lineage>
        <taxon>Bacteria</taxon>
        <taxon>Pseudomonadati</taxon>
        <taxon>Pseudomonadota</taxon>
        <taxon>Gammaproteobacteria</taxon>
        <taxon>Thiohalospirales</taxon>
        <taxon>Thiohalospiraceae</taxon>
        <taxon>Thiohalospira</taxon>
    </lineage>
</organism>
<evidence type="ECO:0000256" key="7">
    <source>
        <dbReference type="SAM" id="SignalP"/>
    </source>
</evidence>
<dbReference type="SUPFAM" id="SSF46626">
    <property type="entry name" value="Cytochrome c"/>
    <property type="match status" value="1"/>
</dbReference>
<evidence type="ECO:0000256" key="2">
    <source>
        <dbReference type="ARBA" id="ARBA00022617"/>
    </source>
</evidence>
<sequence length="107" mass="11056">MKSLTATVAAIALAGMATATTAVAADGKGVYNQACIACHGNGVAGSPKVGDKEAWADRVTKDMDTLYKHAIEGFQGEDGVMPAKGGYTNLSDDEVRAAVDYMVQESQ</sequence>
<evidence type="ECO:0000256" key="4">
    <source>
        <dbReference type="ARBA" id="ARBA00022982"/>
    </source>
</evidence>
<dbReference type="Gene3D" id="1.10.760.10">
    <property type="entry name" value="Cytochrome c-like domain"/>
    <property type="match status" value="1"/>
</dbReference>
<keyword evidence="5 6" id="KW-0408">Iron</keyword>
<proteinExistence type="predicted"/>
<dbReference type="GO" id="GO:0020037">
    <property type="term" value="F:heme binding"/>
    <property type="evidence" value="ECO:0007669"/>
    <property type="project" value="InterPro"/>
</dbReference>
<name>A0A1I1SP31_9GAMM</name>
<keyword evidence="7" id="KW-0732">Signal</keyword>
<keyword evidence="4" id="KW-0249">Electron transport</keyword>
<dbReference type="Proteomes" id="UP000198611">
    <property type="component" value="Unassembled WGS sequence"/>
</dbReference>
<evidence type="ECO:0000256" key="5">
    <source>
        <dbReference type="ARBA" id="ARBA00023004"/>
    </source>
</evidence>
<gene>
    <name evidence="9" type="ORF">SAMN05660831_01752</name>
</gene>
<keyword evidence="10" id="KW-1185">Reference proteome</keyword>
<dbReference type="RefSeq" id="WP_093428389.1">
    <property type="nucleotide sequence ID" value="NZ_FOMJ01000005.1"/>
</dbReference>
<dbReference type="PROSITE" id="PS51007">
    <property type="entry name" value="CYTC"/>
    <property type="match status" value="1"/>
</dbReference>
<keyword evidence="2 6" id="KW-0349">Heme</keyword>
<evidence type="ECO:0000256" key="1">
    <source>
        <dbReference type="ARBA" id="ARBA00022448"/>
    </source>
</evidence>
<dbReference type="PANTHER" id="PTHR40942">
    <property type="match status" value="1"/>
</dbReference>
<accession>A0A1I1SP31</accession>
<dbReference type="PANTHER" id="PTHR40942:SF4">
    <property type="entry name" value="CYTOCHROME C5"/>
    <property type="match status" value="1"/>
</dbReference>
<reference evidence="9 10" key="1">
    <citation type="submission" date="2016-10" db="EMBL/GenBank/DDBJ databases">
        <authorList>
            <person name="de Groot N.N."/>
        </authorList>
    </citation>
    <scope>NUCLEOTIDE SEQUENCE [LARGE SCALE GENOMIC DNA]</scope>
    <source>
        <strain evidence="9 10">HL3</strain>
    </source>
</reference>
<dbReference type="Pfam" id="PF13442">
    <property type="entry name" value="Cytochrome_CBB3"/>
    <property type="match status" value="1"/>
</dbReference>
<protein>
    <submittedName>
        <fullName evidence="9">Cytochrome c5</fullName>
    </submittedName>
</protein>
<evidence type="ECO:0000256" key="3">
    <source>
        <dbReference type="ARBA" id="ARBA00022723"/>
    </source>
</evidence>
<feature type="signal peptide" evidence="7">
    <location>
        <begin position="1"/>
        <end position="24"/>
    </location>
</feature>
<dbReference type="InterPro" id="IPR009056">
    <property type="entry name" value="Cyt_c-like_dom"/>
</dbReference>
<dbReference type="InterPro" id="IPR002323">
    <property type="entry name" value="Cyt_CIE"/>
</dbReference>
<dbReference type="GO" id="GO:0005506">
    <property type="term" value="F:iron ion binding"/>
    <property type="evidence" value="ECO:0007669"/>
    <property type="project" value="InterPro"/>
</dbReference>
<dbReference type="AlphaFoldDB" id="A0A1I1SP31"/>